<organism evidence="1 2">
    <name type="scientific">Brevibacterium aurantiacum</name>
    <dbReference type="NCBI Taxonomy" id="273384"/>
    <lineage>
        <taxon>Bacteria</taxon>
        <taxon>Bacillati</taxon>
        <taxon>Actinomycetota</taxon>
        <taxon>Actinomycetes</taxon>
        <taxon>Micrococcales</taxon>
        <taxon>Brevibacteriaceae</taxon>
        <taxon>Brevibacterium</taxon>
    </lineage>
</organism>
<dbReference type="Proteomes" id="UP000283000">
    <property type="component" value="Chromosome"/>
</dbReference>
<protein>
    <recommendedName>
        <fullName evidence="3">Helix-turn-helix domain-containing protein</fullName>
    </recommendedName>
</protein>
<dbReference type="EMBL" id="CP025330">
    <property type="protein sequence ID" value="AZT94780.1"/>
    <property type="molecule type" value="Genomic_DNA"/>
</dbReference>
<reference evidence="1 2" key="2">
    <citation type="submission" date="2019-01" db="EMBL/GenBank/DDBJ databases">
        <title>Comparative genomic analysis of Brevibacterium aurantiacum sheds light on its evolution and its adaptation to smear-ripened cheeses.</title>
        <authorList>
            <person name="Moineau S."/>
        </authorList>
    </citation>
    <scope>NUCLEOTIDE SEQUENCE [LARGE SCALE GENOMIC DNA]</scope>
    <source>
        <strain evidence="1 2">SMQ-1417</strain>
    </source>
</reference>
<dbReference type="Gene3D" id="1.10.10.60">
    <property type="entry name" value="Homeodomain-like"/>
    <property type="match status" value="2"/>
</dbReference>
<dbReference type="AlphaFoldDB" id="A0A3T0DHS2"/>
<evidence type="ECO:0008006" key="3">
    <source>
        <dbReference type="Google" id="ProtNLM"/>
    </source>
</evidence>
<evidence type="ECO:0000313" key="1">
    <source>
        <dbReference type="EMBL" id="AZT94780.1"/>
    </source>
</evidence>
<sequence>MAQTFLKEEQVDELVVLYRRGWTLASLADRFGIHKRTAAAHLVRRSVPIRGKGLSEDDLPEAARLYAGGATLIEVGSRFGVSQQTIRRALAAAGVQIRPSGRRRDVSA</sequence>
<reference evidence="1 2" key="1">
    <citation type="submission" date="2017-12" db="EMBL/GenBank/DDBJ databases">
        <authorList>
            <person name="Levesque S."/>
        </authorList>
    </citation>
    <scope>NUCLEOTIDE SEQUENCE [LARGE SCALE GENOMIC DNA]</scope>
    <source>
        <strain evidence="1 2">SMQ-1417</strain>
    </source>
</reference>
<name>A0A3T0DHS2_BREAU</name>
<evidence type="ECO:0000313" key="2">
    <source>
        <dbReference type="Proteomes" id="UP000283000"/>
    </source>
</evidence>
<proteinExistence type="predicted"/>
<gene>
    <name evidence="1" type="ORF">CXR23_17895</name>
</gene>
<accession>A0A3T0DHS2</accession>